<organism evidence="7 8">
    <name type="scientific">Serratia rubidaea</name>
    <name type="common">Serratia marinorubra</name>
    <dbReference type="NCBI Taxonomy" id="61652"/>
    <lineage>
        <taxon>Bacteria</taxon>
        <taxon>Pseudomonadati</taxon>
        <taxon>Pseudomonadota</taxon>
        <taxon>Gammaproteobacteria</taxon>
        <taxon>Enterobacterales</taxon>
        <taxon>Yersiniaceae</taxon>
        <taxon>Serratia</taxon>
    </lineage>
</organism>
<comment type="similarity">
    <text evidence="1">Belongs to the LysR transcriptional regulatory family.</text>
</comment>
<evidence type="ECO:0000256" key="2">
    <source>
        <dbReference type="ARBA" id="ARBA00022491"/>
    </source>
</evidence>
<dbReference type="InterPro" id="IPR050950">
    <property type="entry name" value="HTH-type_LysR_regulators"/>
</dbReference>
<dbReference type="PROSITE" id="PS50931">
    <property type="entry name" value="HTH_LYSR"/>
    <property type="match status" value="1"/>
</dbReference>
<dbReference type="Pfam" id="PF00126">
    <property type="entry name" value="HTH_1"/>
    <property type="match status" value="1"/>
</dbReference>
<dbReference type="EMBL" id="LR134155">
    <property type="protein sequence ID" value="VEA70037.1"/>
    <property type="molecule type" value="Genomic_DNA"/>
</dbReference>
<evidence type="ECO:0000256" key="5">
    <source>
        <dbReference type="ARBA" id="ARBA00023163"/>
    </source>
</evidence>
<feature type="domain" description="HTH lysR-type" evidence="6">
    <location>
        <begin position="5"/>
        <end position="62"/>
    </location>
</feature>
<evidence type="ECO:0000259" key="6">
    <source>
        <dbReference type="PROSITE" id="PS50931"/>
    </source>
</evidence>
<evidence type="ECO:0000256" key="3">
    <source>
        <dbReference type="ARBA" id="ARBA00023015"/>
    </source>
</evidence>
<dbReference type="SUPFAM" id="SSF46785">
    <property type="entry name" value="Winged helix' DNA-binding domain"/>
    <property type="match status" value="1"/>
</dbReference>
<keyword evidence="5" id="KW-0804">Transcription</keyword>
<protein>
    <submittedName>
        <fullName evidence="7">Morphology and auto-aggregation control protein</fullName>
    </submittedName>
</protein>
<sequence>MPVNVDLNGLYAFRALVEYGSFRSAAESICLSQSALSRRIEKLEAALGARLFDRTTRRVTLTLYGQTFAERSDRLLANFEEVMADVSQVSQERTGLVTVATVPSAAYYFMPEVIRRFQARYPRVRVKLIDSSVGNVIEAVMNGQADFGICFSGHPLPNTEFLPLVEDAYVAACRRDSPLAARKSLTWREFYQQEYVGLDKVSGNRNLLDQALGEIIPARPSLCETRHVTTLLGMVEAGIGIAAVPAMSMPPSEHSVLMPLPLTEPAVTRTVGLLKRSGRIQSYVAAELEQLITERYHAAERSASPEPI</sequence>
<keyword evidence="3" id="KW-0805">Transcription regulation</keyword>
<dbReference type="PANTHER" id="PTHR30419">
    <property type="entry name" value="HTH-TYPE TRANSCRIPTIONAL REGULATOR YBHD"/>
    <property type="match status" value="1"/>
</dbReference>
<proteinExistence type="inferred from homology"/>
<evidence type="ECO:0000256" key="1">
    <source>
        <dbReference type="ARBA" id="ARBA00009437"/>
    </source>
</evidence>
<dbReference type="InterPro" id="IPR005119">
    <property type="entry name" value="LysR_subst-bd"/>
</dbReference>
<dbReference type="AlphaFoldDB" id="A0A447QJ00"/>
<dbReference type="Gene3D" id="1.10.10.10">
    <property type="entry name" value="Winged helix-like DNA-binding domain superfamily/Winged helix DNA-binding domain"/>
    <property type="match status" value="1"/>
</dbReference>
<dbReference type="PANTHER" id="PTHR30419:SF8">
    <property type="entry name" value="NITROGEN ASSIMILATION TRANSCRIPTIONAL ACTIVATOR-RELATED"/>
    <property type="match status" value="1"/>
</dbReference>
<dbReference type="InterPro" id="IPR036388">
    <property type="entry name" value="WH-like_DNA-bd_sf"/>
</dbReference>
<dbReference type="SUPFAM" id="SSF53850">
    <property type="entry name" value="Periplasmic binding protein-like II"/>
    <property type="match status" value="1"/>
</dbReference>
<evidence type="ECO:0000256" key="4">
    <source>
        <dbReference type="ARBA" id="ARBA00023125"/>
    </source>
</evidence>
<dbReference type="InterPro" id="IPR036390">
    <property type="entry name" value="WH_DNA-bd_sf"/>
</dbReference>
<gene>
    <name evidence="7" type="primary">oxyR_2</name>
    <name evidence="7" type="ORF">NCTC9419_01529</name>
</gene>
<dbReference type="FunFam" id="1.10.10.10:FF:000001">
    <property type="entry name" value="LysR family transcriptional regulator"/>
    <property type="match status" value="1"/>
</dbReference>
<dbReference type="PRINTS" id="PR00039">
    <property type="entry name" value="HTHLYSR"/>
</dbReference>
<dbReference type="Proteomes" id="UP000271603">
    <property type="component" value="Chromosome"/>
</dbReference>
<evidence type="ECO:0000313" key="7">
    <source>
        <dbReference type="EMBL" id="VEA70037.1"/>
    </source>
</evidence>
<dbReference type="Gene3D" id="3.40.190.290">
    <property type="match status" value="1"/>
</dbReference>
<dbReference type="Pfam" id="PF03466">
    <property type="entry name" value="LysR_substrate"/>
    <property type="match status" value="1"/>
</dbReference>
<evidence type="ECO:0000313" key="8">
    <source>
        <dbReference type="Proteomes" id="UP000271603"/>
    </source>
</evidence>
<name>A0A447QJ00_SERRU</name>
<dbReference type="GO" id="GO:0003700">
    <property type="term" value="F:DNA-binding transcription factor activity"/>
    <property type="evidence" value="ECO:0007669"/>
    <property type="project" value="InterPro"/>
</dbReference>
<accession>A0A447QJ00</accession>
<dbReference type="InterPro" id="IPR000847">
    <property type="entry name" value="LysR_HTH_N"/>
</dbReference>
<keyword evidence="2" id="KW-0678">Repressor</keyword>
<dbReference type="CDD" id="cd08440">
    <property type="entry name" value="PBP2_LTTR_like_4"/>
    <property type="match status" value="1"/>
</dbReference>
<keyword evidence="4" id="KW-0238">DNA-binding</keyword>
<dbReference type="GO" id="GO:0003677">
    <property type="term" value="F:DNA binding"/>
    <property type="evidence" value="ECO:0007669"/>
    <property type="project" value="UniProtKB-KW"/>
</dbReference>
<dbReference type="GO" id="GO:0005829">
    <property type="term" value="C:cytosol"/>
    <property type="evidence" value="ECO:0007669"/>
    <property type="project" value="TreeGrafter"/>
</dbReference>
<reference evidence="7 8" key="1">
    <citation type="submission" date="2018-12" db="EMBL/GenBank/DDBJ databases">
        <authorList>
            <consortium name="Pathogen Informatics"/>
        </authorList>
    </citation>
    <scope>NUCLEOTIDE SEQUENCE [LARGE SCALE GENOMIC DNA]</scope>
    <source>
        <strain evidence="7 8">NCTC9419</strain>
    </source>
</reference>